<dbReference type="InterPro" id="IPR024655">
    <property type="entry name" value="Asl1_glyco_hydro_catalytic"/>
</dbReference>
<comment type="caution">
    <text evidence="3">The sequence shown here is derived from an EMBL/GenBank/DDBJ whole genome shotgun (WGS) entry which is preliminary data.</text>
</comment>
<dbReference type="Proteomes" id="UP000578531">
    <property type="component" value="Unassembled WGS sequence"/>
</dbReference>
<dbReference type="PANTHER" id="PTHR34154">
    <property type="entry name" value="ALKALI-SENSITIVE LINKAGE PROTEIN 1"/>
    <property type="match status" value="1"/>
</dbReference>
<dbReference type="GO" id="GO:0071966">
    <property type="term" value="P:fungal-type cell wall polysaccharide metabolic process"/>
    <property type="evidence" value="ECO:0007669"/>
    <property type="project" value="TreeGrafter"/>
</dbReference>
<reference evidence="3 4" key="1">
    <citation type="journal article" date="2020" name="Genomics">
        <title>Complete, high-quality genomes from long-read metagenomic sequencing of two wolf lichen thalli reveals enigmatic genome architecture.</title>
        <authorList>
            <person name="McKenzie S.K."/>
            <person name="Walston R.F."/>
            <person name="Allen J.L."/>
        </authorList>
    </citation>
    <scope>NUCLEOTIDE SEQUENCE [LARGE SCALE GENOMIC DNA]</scope>
    <source>
        <strain evidence="3">WasteWater2</strain>
    </source>
</reference>
<gene>
    <name evidence="3" type="ORF">HO173_003510</name>
</gene>
<organism evidence="3 4">
    <name type="scientific">Letharia columbiana</name>
    <dbReference type="NCBI Taxonomy" id="112416"/>
    <lineage>
        <taxon>Eukaryota</taxon>
        <taxon>Fungi</taxon>
        <taxon>Dikarya</taxon>
        <taxon>Ascomycota</taxon>
        <taxon>Pezizomycotina</taxon>
        <taxon>Lecanoromycetes</taxon>
        <taxon>OSLEUM clade</taxon>
        <taxon>Lecanoromycetidae</taxon>
        <taxon>Lecanorales</taxon>
        <taxon>Lecanorineae</taxon>
        <taxon>Parmeliaceae</taxon>
        <taxon>Letharia</taxon>
    </lineage>
</organism>
<dbReference type="SUPFAM" id="SSF51445">
    <property type="entry name" value="(Trans)glycosidases"/>
    <property type="match status" value="1"/>
</dbReference>
<dbReference type="PANTHER" id="PTHR34154:SF3">
    <property type="entry name" value="ALKALI-SENSITIVE LINKAGE PROTEIN 1"/>
    <property type="match status" value="1"/>
</dbReference>
<dbReference type="Gene3D" id="3.20.20.80">
    <property type="entry name" value="Glycosidases"/>
    <property type="match status" value="1"/>
</dbReference>
<dbReference type="OrthoDB" id="43654at2759"/>
<dbReference type="InterPro" id="IPR053183">
    <property type="entry name" value="ASL1"/>
</dbReference>
<dbReference type="InterPro" id="IPR017853">
    <property type="entry name" value="GH"/>
</dbReference>
<dbReference type="AlphaFoldDB" id="A0A8H6G0I0"/>
<keyword evidence="4" id="KW-1185">Reference proteome</keyword>
<name>A0A8H6G0I0_9LECA</name>
<evidence type="ECO:0000313" key="3">
    <source>
        <dbReference type="EMBL" id="KAF6238230.1"/>
    </source>
</evidence>
<evidence type="ECO:0000313" key="4">
    <source>
        <dbReference type="Proteomes" id="UP000578531"/>
    </source>
</evidence>
<feature type="region of interest" description="Disordered" evidence="1">
    <location>
        <begin position="335"/>
        <end position="355"/>
    </location>
</feature>
<feature type="domain" description="Asl1-like glycosyl hydrolase catalytic" evidence="2">
    <location>
        <begin position="33"/>
        <end position="240"/>
    </location>
</feature>
<dbReference type="GeneID" id="59285176"/>
<accession>A0A8H6G0I0</accession>
<dbReference type="GO" id="GO:0009277">
    <property type="term" value="C:fungal-type cell wall"/>
    <property type="evidence" value="ECO:0007669"/>
    <property type="project" value="TreeGrafter"/>
</dbReference>
<evidence type="ECO:0000259" key="2">
    <source>
        <dbReference type="Pfam" id="PF11790"/>
    </source>
</evidence>
<dbReference type="RefSeq" id="XP_037167537.1">
    <property type="nucleotide sequence ID" value="XM_037305435.1"/>
</dbReference>
<protein>
    <recommendedName>
        <fullName evidence="2">Asl1-like glycosyl hydrolase catalytic domain-containing protein</fullName>
    </recommendedName>
</protein>
<dbReference type="Pfam" id="PF11790">
    <property type="entry name" value="Glyco_hydro_cc"/>
    <property type="match status" value="1"/>
</dbReference>
<dbReference type="EMBL" id="JACCJC010000010">
    <property type="protein sequence ID" value="KAF6238230.1"/>
    <property type="molecule type" value="Genomic_DNA"/>
</dbReference>
<sequence length="406" mass="45337">MVIKKRCLLWDWTNSSGPGNPGVPWAMNQCDFHGPISSVSNWNTWTPPELHNRAPYRPMVHLEAQLSGGDWQNILKSHEPIVHFFNEPDKNNIPPQRAAQAWHSQMVPLRRHGGKKLVGPSVSNDENGQRWLEDFMRLTASDPPDYVGLHYYGTDGDACIRYLEGMHARYRRPIIVSEIASVARDTASVYGFTIRLANFMDETEWIFEYGFFGCMRKLADGFVSPAARLMEPDGRFTDLMMKLQWDQPIKPIPPQGWYRRGYPMFLSQGLGGIIALYTGAAHTGQPPLFGANTGNPGAFTGEFSLSQSGGSGSCGGTTVNDVLCAIEESVASPINHNEQPTYPKPQPCKSNPQQNGLARCAPETYTYGGFNTEMVLFCLNSPTIEAPLVIRTRWLLSEMTCTTSWR</sequence>
<proteinExistence type="predicted"/>
<evidence type="ECO:0000256" key="1">
    <source>
        <dbReference type="SAM" id="MobiDB-lite"/>
    </source>
</evidence>